<dbReference type="PANTHER" id="PTHR30413">
    <property type="entry name" value="INNER MEMBRANE TRANSPORT PERMEASE"/>
    <property type="match status" value="1"/>
</dbReference>
<dbReference type="Proteomes" id="UP000446657">
    <property type="component" value="Unassembled WGS sequence"/>
</dbReference>
<evidence type="ECO:0000256" key="7">
    <source>
        <dbReference type="ARBA" id="ARBA00022989"/>
    </source>
</evidence>
<feature type="transmembrane region" description="Helical" evidence="9">
    <location>
        <begin position="29"/>
        <end position="51"/>
    </location>
</feature>
<dbReference type="PIRSF" id="PIRSF006648">
    <property type="entry name" value="DrrB"/>
    <property type="match status" value="1"/>
</dbReference>
<feature type="transmembrane region" description="Helical" evidence="9">
    <location>
        <begin position="103"/>
        <end position="131"/>
    </location>
</feature>
<dbReference type="PANTHER" id="PTHR30413:SF8">
    <property type="entry name" value="TRANSPORT PERMEASE PROTEIN"/>
    <property type="match status" value="1"/>
</dbReference>
<gene>
    <name evidence="11" type="primary">kpsM</name>
    <name evidence="11" type="ORF">ERS852420_03336</name>
    <name evidence="12" type="ORF">GMD30_13165</name>
</gene>
<dbReference type="PRINTS" id="PR00164">
    <property type="entry name" value="ABC2TRNSPORT"/>
</dbReference>
<keyword evidence="6 9" id="KW-0812">Transmembrane</keyword>
<evidence type="ECO:0000313" key="14">
    <source>
        <dbReference type="Proteomes" id="UP000446657"/>
    </source>
</evidence>
<keyword evidence="3 9" id="KW-0813">Transport</keyword>
<dbReference type="EMBL" id="CYXV01000020">
    <property type="protein sequence ID" value="CUN19111.1"/>
    <property type="molecule type" value="Genomic_DNA"/>
</dbReference>
<evidence type="ECO:0000256" key="5">
    <source>
        <dbReference type="ARBA" id="ARBA00022519"/>
    </source>
</evidence>
<name>A0A173UVP0_9FIRM</name>
<evidence type="ECO:0000313" key="12">
    <source>
        <dbReference type="EMBL" id="MTR82612.1"/>
    </source>
</evidence>
<keyword evidence="8 9" id="KW-0472">Membrane</keyword>
<dbReference type="RefSeq" id="WP_055264299.1">
    <property type="nucleotide sequence ID" value="NZ_WNAK01000029.1"/>
</dbReference>
<dbReference type="GO" id="GO:0043190">
    <property type="term" value="C:ATP-binding cassette (ABC) transporter complex"/>
    <property type="evidence" value="ECO:0007669"/>
    <property type="project" value="InterPro"/>
</dbReference>
<comment type="subcellular location">
    <subcellularLocation>
        <location evidence="1">Cell inner membrane</location>
        <topology evidence="1">Multi-pass membrane protein</topology>
    </subcellularLocation>
    <subcellularLocation>
        <location evidence="9">Cell membrane</location>
        <topology evidence="9">Multi-pass membrane protein</topology>
    </subcellularLocation>
</comment>
<dbReference type="PROSITE" id="PS51012">
    <property type="entry name" value="ABC_TM2"/>
    <property type="match status" value="1"/>
</dbReference>
<reference evidence="11 13" key="1">
    <citation type="submission" date="2015-09" db="EMBL/GenBank/DDBJ databases">
        <authorList>
            <consortium name="Pathogen Informatics"/>
        </authorList>
    </citation>
    <scope>NUCLEOTIDE SEQUENCE [LARGE SCALE GENOMIC DNA]</scope>
    <source>
        <strain evidence="11 13">2789STDY5608863</strain>
    </source>
</reference>
<evidence type="ECO:0000256" key="6">
    <source>
        <dbReference type="ARBA" id="ARBA00022692"/>
    </source>
</evidence>
<proteinExistence type="inferred from homology"/>
<evidence type="ECO:0000256" key="2">
    <source>
        <dbReference type="ARBA" id="ARBA00007783"/>
    </source>
</evidence>
<evidence type="ECO:0000256" key="1">
    <source>
        <dbReference type="ARBA" id="ARBA00004429"/>
    </source>
</evidence>
<accession>A0A173UVP0</accession>
<dbReference type="GO" id="GO:0140359">
    <property type="term" value="F:ABC-type transporter activity"/>
    <property type="evidence" value="ECO:0007669"/>
    <property type="project" value="InterPro"/>
</dbReference>
<keyword evidence="4 9" id="KW-1003">Cell membrane</keyword>
<feature type="transmembrane region" description="Helical" evidence="9">
    <location>
        <begin position="137"/>
        <end position="161"/>
    </location>
</feature>
<evidence type="ECO:0000256" key="9">
    <source>
        <dbReference type="RuleBase" id="RU361157"/>
    </source>
</evidence>
<keyword evidence="5" id="KW-0997">Cell inner membrane</keyword>
<evidence type="ECO:0000259" key="10">
    <source>
        <dbReference type="PROSITE" id="PS51012"/>
    </source>
</evidence>
<dbReference type="GO" id="GO:0015920">
    <property type="term" value="P:lipopolysaccharide transport"/>
    <property type="evidence" value="ECO:0007669"/>
    <property type="project" value="TreeGrafter"/>
</dbReference>
<feature type="transmembrane region" description="Helical" evidence="9">
    <location>
        <begin position="173"/>
        <end position="190"/>
    </location>
</feature>
<dbReference type="InterPro" id="IPR000412">
    <property type="entry name" value="ABC_2_transport"/>
</dbReference>
<feature type="transmembrane region" description="Helical" evidence="9">
    <location>
        <begin position="229"/>
        <end position="248"/>
    </location>
</feature>
<dbReference type="EMBL" id="WNAL01000030">
    <property type="protein sequence ID" value="MTR82612.1"/>
    <property type="molecule type" value="Genomic_DNA"/>
</dbReference>
<evidence type="ECO:0000256" key="4">
    <source>
        <dbReference type="ARBA" id="ARBA00022475"/>
    </source>
</evidence>
<dbReference type="AlphaFoldDB" id="A0A173UVP0"/>
<dbReference type="Pfam" id="PF01061">
    <property type="entry name" value="ABC2_membrane"/>
    <property type="match status" value="1"/>
</dbReference>
<dbReference type="InterPro" id="IPR047817">
    <property type="entry name" value="ABC2_TM_bact-type"/>
</dbReference>
<dbReference type="Proteomes" id="UP000095495">
    <property type="component" value="Unassembled WGS sequence"/>
</dbReference>
<protein>
    <recommendedName>
        <fullName evidence="9">Transport permease protein</fullName>
    </recommendedName>
</protein>
<feature type="domain" description="ABC transmembrane type-2" evidence="10">
    <location>
        <begin position="32"/>
        <end position="251"/>
    </location>
</feature>
<evidence type="ECO:0000313" key="11">
    <source>
        <dbReference type="EMBL" id="CUN19111.1"/>
    </source>
</evidence>
<evidence type="ECO:0000256" key="8">
    <source>
        <dbReference type="ARBA" id="ARBA00023136"/>
    </source>
</evidence>
<organism evidence="11 13">
    <name type="scientific">Roseburia faecis</name>
    <dbReference type="NCBI Taxonomy" id="301302"/>
    <lineage>
        <taxon>Bacteria</taxon>
        <taxon>Bacillati</taxon>
        <taxon>Bacillota</taxon>
        <taxon>Clostridia</taxon>
        <taxon>Lachnospirales</taxon>
        <taxon>Lachnospiraceae</taxon>
        <taxon>Roseburia</taxon>
    </lineage>
</organism>
<evidence type="ECO:0000256" key="3">
    <source>
        <dbReference type="ARBA" id="ARBA00022448"/>
    </source>
</evidence>
<feature type="transmembrane region" description="Helical" evidence="9">
    <location>
        <begin position="63"/>
        <end position="82"/>
    </location>
</feature>
<comment type="similarity">
    <text evidence="2 9">Belongs to the ABC-2 integral membrane protein family.</text>
</comment>
<keyword evidence="7 9" id="KW-1133">Transmembrane helix</keyword>
<dbReference type="InterPro" id="IPR013525">
    <property type="entry name" value="ABC2_TM"/>
</dbReference>
<evidence type="ECO:0000313" key="13">
    <source>
        <dbReference type="Proteomes" id="UP000095495"/>
    </source>
</evidence>
<reference evidence="12 14" key="2">
    <citation type="journal article" date="2019" name="Nat. Med.">
        <title>A library of human gut bacterial isolates paired with longitudinal multiomics data enables mechanistic microbiome research.</title>
        <authorList>
            <person name="Poyet M."/>
            <person name="Groussin M."/>
            <person name="Gibbons S.M."/>
            <person name="Avila-Pacheco J."/>
            <person name="Jiang X."/>
            <person name="Kearney S.M."/>
            <person name="Perrotta A.R."/>
            <person name="Berdy B."/>
            <person name="Zhao S."/>
            <person name="Lieberman T.D."/>
            <person name="Swanson P.K."/>
            <person name="Smith M."/>
            <person name="Roesemann S."/>
            <person name="Alexander J.E."/>
            <person name="Rich S.A."/>
            <person name="Livny J."/>
            <person name="Vlamakis H."/>
            <person name="Clish C."/>
            <person name="Bullock K."/>
            <person name="Deik A."/>
            <person name="Scott J."/>
            <person name="Pierce K.A."/>
            <person name="Xavier R.J."/>
            <person name="Alm E.J."/>
        </authorList>
    </citation>
    <scope>NUCLEOTIDE SEQUENCE [LARGE SCALE GENOMIC DNA]</scope>
    <source>
        <strain evidence="12 14">BIOML-A1</strain>
    </source>
</reference>
<sequence>MLSKIKEIYDYREMIVSMIRRDLRGRYKASVLGFLWTFLNPLFQLFIYTMVFSIIMRANIEDFYIYLFIGLVPWNFFSASLAGGSSCVIAQENLIKKIYFPRLVLPITYVTSAFVNMLLTFIIIFIVLIFSGHGINLLALCFLPVVFLIEYVLALGMCMLTSALTVYFRDLEYILNIFAMAWMYLSPIMYTTEMVPENLRPIFKWNPLSAIIETYHEILYYKKIPQLSTLGSATIWGLIFLIVGILAFEKLQKNFVEEL</sequence>